<dbReference type="SUPFAM" id="SSF88713">
    <property type="entry name" value="Glycoside hydrolase/deacetylase"/>
    <property type="match status" value="1"/>
</dbReference>
<dbReference type="PATRIC" id="fig|1629550.3.peg.10"/>
<reference evidence="2 3" key="1">
    <citation type="submission" date="2015-04" db="EMBL/GenBank/DDBJ databases">
        <title>Microcin producing Clostridium sp. JC272T.</title>
        <authorList>
            <person name="Jyothsna T."/>
            <person name="Sasikala C."/>
            <person name="Ramana C."/>
        </authorList>
    </citation>
    <scope>NUCLEOTIDE SEQUENCE [LARGE SCALE GENOMIC DNA]</scope>
    <source>
        <strain evidence="2 3">JC272</strain>
    </source>
</reference>
<gene>
    <name evidence="2" type="ORF">VN21_00275</name>
</gene>
<dbReference type="PANTHER" id="PTHR10587">
    <property type="entry name" value="GLYCOSYL TRANSFERASE-RELATED"/>
    <property type="match status" value="1"/>
</dbReference>
<accession>A0A0M3DNK3</accession>
<sequence>MKNKKIRLYSIILIAAFFMISITKVSFCEKNEEVFIKNGPRDKKYLAITFDDGPHPKETDEVLDVLKKHDVKATFFIAGKHANWYSKPLIRASKEGHEIGNHTFNHPDISNLSNDQLEKEILKCEEIIVKVTGKKPTLFRPPYGSFKKEELAKIAEKHGYKVVLWDHVDAKDWKNPGATNIANEIINNVENGDIILLHDYATNNTVEALDIFIPEMQKRGYKFVTVSELYE</sequence>
<feature type="domain" description="NodB homology" evidence="1">
    <location>
        <begin position="44"/>
        <end position="224"/>
    </location>
</feature>
<name>A0A0M3DNK3_9FIRM</name>
<evidence type="ECO:0000313" key="3">
    <source>
        <dbReference type="Proteomes" id="UP000034407"/>
    </source>
</evidence>
<dbReference type="OrthoDB" id="258610at2"/>
<dbReference type="PROSITE" id="PS51677">
    <property type="entry name" value="NODB"/>
    <property type="match status" value="1"/>
</dbReference>
<dbReference type="EMBL" id="LBBT01000009">
    <property type="protein sequence ID" value="KKY02977.1"/>
    <property type="molecule type" value="Genomic_DNA"/>
</dbReference>
<protein>
    <submittedName>
        <fullName evidence="2">Chitooligosaccharide deacetylase</fullName>
    </submittedName>
</protein>
<dbReference type="InterPro" id="IPR011330">
    <property type="entry name" value="Glyco_hydro/deAcase_b/a-brl"/>
</dbReference>
<dbReference type="AlphaFoldDB" id="A0A0M3DNK3"/>
<comment type="caution">
    <text evidence="2">The sequence shown here is derived from an EMBL/GenBank/DDBJ whole genome shotgun (WGS) entry which is preliminary data.</text>
</comment>
<evidence type="ECO:0000259" key="1">
    <source>
        <dbReference type="PROSITE" id="PS51677"/>
    </source>
</evidence>
<organism evidence="2 3">
    <name type="scientific">Paraclostridium benzoelyticum</name>
    <dbReference type="NCBI Taxonomy" id="1629550"/>
    <lineage>
        <taxon>Bacteria</taxon>
        <taxon>Bacillati</taxon>
        <taxon>Bacillota</taxon>
        <taxon>Clostridia</taxon>
        <taxon>Peptostreptococcales</taxon>
        <taxon>Peptostreptococcaceae</taxon>
        <taxon>Paraclostridium</taxon>
    </lineage>
</organism>
<dbReference type="CDD" id="cd10917">
    <property type="entry name" value="CE4_NodB_like_6s_7s"/>
    <property type="match status" value="1"/>
</dbReference>
<dbReference type="GO" id="GO:0005975">
    <property type="term" value="P:carbohydrate metabolic process"/>
    <property type="evidence" value="ECO:0007669"/>
    <property type="project" value="InterPro"/>
</dbReference>
<proteinExistence type="predicted"/>
<dbReference type="Pfam" id="PF01522">
    <property type="entry name" value="Polysacc_deac_1"/>
    <property type="match status" value="1"/>
</dbReference>
<dbReference type="RefSeq" id="WP_046821500.1">
    <property type="nucleotide sequence ID" value="NZ_LBBT01000009.1"/>
</dbReference>
<dbReference type="Gene3D" id="3.20.20.370">
    <property type="entry name" value="Glycoside hydrolase/deacetylase"/>
    <property type="match status" value="1"/>
</dbReference>
<dbReference type="InterPro" id="IPR050248">
    <property type="entry name" value="Polysacc_deacetylase_ArnD"/>
</dbReference>
<evidence type="ECO:0000313" key="2">
    <source>
        <dbReference type="EMBL" id="KKY02977.1"/>
    </source>
</evidence>
<dbReference type="Proteomes" id="UP000034407">
    <property type="component" value="Unassembled WGS sequence"/>
</dbReference>
<dbReference type="GO" id="GO:0016810">
    <property type="term" value="F:hydrolase activity, acting on carbon-nitrogen (but not peptide) bonds"/>
    <property type="evidence" value="ECO:0007669"/>
    <property type="project" value="InterPro"/>
</dbReference>
<keyword evidence="3" id="KW-1185">Reference proteome</keyword>
<dbReference type="InterPro" id="IPR002509">
    <property type="entry name" value="NODB_dom"/>
</dbReference>